<dbReference type="OMA" id="WHPPLLQ"/>
<keyword evidence="10" id="KW-1185">Reference proteome</keyword>
<dbReference type="CDD" id="cd09274">
    <property type="entry name" value="RNase_HI_RT_Ty3"/>
    <property type="match status" value="1"/>
</dbReference>
<evidence type="ECO:0000313" key="9">
    <source>
        <dbReference type="Ensembl" id="ENSCCRP00000125730.1"/>
    </source>
</evidence>
<proteinExistence type="predicted"/>
<keyword evidence="4" id="KW-0255">Endonuclease</keyword>
<dbReference type="Gene3D" id="3.30.420.10">
    <property type="entry name" value="Ribonuclease H-like superfamily/Ribonuclease H"/>
    <property type="match status" value="1"/>
</dbReference>
<sequence>MEGHLAAANTTQRIRDCFHWPGLEAEVKRFCQACPTCQATSPRTPPPSPLIPLPIIEVPFERIGMDIVGPLPKSARGHEHILVIVDYATRYPEAVPLRKATAKSIAQELFLLASRVGLPSEILTDQGTPFMSRLMADLCRLLRVKQLRTTVYHPQTDGLVERFNQTLKQMLRCVAAEDKRDWDLMIPYVLFGIREVPQASTGFTPFELLFGRQPRGLLDVAREAWEQQPAPHRTIVEHVRHMRERIDRVMPLVREHLTRAQQAQQRHYNRAAQPREFQPGDRVMVLVPSSACKFLASWKGPYSVVERVGPVTYRLRQPGRRQAEQLYHINLLKKWVGSRDQVAALSLTEPVVVDVDPHLSAAQKTELQHLVSQFQDVFSSQPGQTNVLQHDIRTPPGVVVRQRPYRVPEARRQAIEEEVQQMLKLGGNRTIPESVVQPHCDGPKAGWHPPLLQRLPPPERSLRIRRVPHASEAILSAPRPRTKTQVRAFLGLAGYYRCFIPNFSSLAAPLTDLTRKGQPEKVCWTPSAEEAFGQVKTALTSAPVLRAPDFSCPFLLQTDASDAGLGAVLSQVQEGEEHPVIYISRKLSPAERNYAVVEKEALAIKWAVLELRYYLLGRKFTLVTDHAPLQWMTRSKDTNARVTRWFLALQDFHFEVRHRTGAANANADGLSRIWTAYAGLSGVISRPPLTSPLLSPFIRWTRTTLRGGDVTSVLGGISVALATNEAHLHILTAG</sequence>
<keyword evidence="5" id="KW-0378">Hydrolase</keyword>
<organism evidence="9 10">
    <name type="scientific">Cyprinus carpio carpio</name>
    <dbReference type="NCBI Taxonomy" id="630221"/>
    <lineage>
        <taxon>Eukaryota</taxon>
        <taxon>Metazoa</taxon>
        <taxon>Chordata</taxon>
        <taxon>Craniata</taxon>
        <taxon>Vertebrata</taxon>
        <taxon>Euteleostomi</taxon>
        <taxon>Actinopterygii</taxon>
        <taxon>Neopterygii</taxon>
        <taxon>Teleostei</taxon>
        <taxon>Ostariophysi</taxon>
        <taxon>Cypriniformes</taxon>
        <taxon>Cyprinidae</taxon>
        <taxon>Cyprininae</taxon>
        <taxon>Cyprinus</taxon>
    </lineage>
</organism>
<keyword evidence="1" id="KW-0808">Transferase</keyword>
<dbReference type="GO" id="GO:0015074">
    <property type="term" value="P:DNA integration"/>
    <property type="evidence" value="ECO:0007669"/>
    <property type="project" value="InterPro"/>
</dbReference>
<evidence type="ECO:0000256" key="7">
    <source>
        <dbReference type="ARBA" id="ARBA00039658"/>
    </source>
</evidence>
<dbReference type="InterPro" id="IPR041588">
    <property type="entry name" value="Integrase_H2C2"/>
</dbReference>
<evidence type="ECO:0000256" key="5">
    <source>
        <dbReference type="ARBA" id="ARBA00022801"/>
    </source>
</evidence>
<evidence type="ECO:0000256" key="1">
    <source>
        <dbReference type="ARBA" id="ARBA00022679"/>
    </source>
</evidence>
<dbReference type="SUPFAM" id="SSF53098">
    <property type="entry name" value="Ribonuclease H-like"/>
    <property type="match status" value="1"/>
</dbReference>
<reference evidence="9" key="1">
    <citation type="submission" date="2025-08" db="UniProtKB">
        <authorList>
            <consortium name="Ensembl"/>
        </authorList>
    </citation>
    <scope>IDENTIFICATION</scope>
</reference>
<dbReference type="InterPro" id="IPR036397">
    <property type="entry name" value="RNaseH_sf"/>
</dbReference>
<dbReference type="Proteomes" id="UP001108240">
    <property type="component" value="Unplaced"/>
</dbReference>
<feature type="domain" description="Integrase catalytic" evidence="8">
    <location>
        <begin position="55"/>
        <end position="213"/>
    </location>
</feature>
<dbReference type="Gene3D" id="3.10.20.370">
    <property type="match status" value="1"/>
</dbReference>
<dbReference type="GO" id="GO:0003676">
    <property type="term" value="F:nucleic acid binding"/>
    <property type="evidence" value="ECO:0007669"/>
    <property type="project" value="InterPro"/>
</dbReference>
<dbReference type="GeneTree" id="ENSGT01050000244855"/>
<dbReference type="FunFam" id="3.30.420.10:FF:000032">
    <property type="entry name" value="Retrovirus-related Pol polyprotein from transposon 297-like Protein"/>
    <property type="match status" value="1"/>
</dbReference>
<keyword evidence="3" id="KW-0540">Nuclease</keyword>
<dbReference type="Ensembl" id="ENSCCRT00000159685.1">
    <property type="protein sequence ID" value="ENSCCRP00000125730.1"/>
    <property type="gene ID" value="ENSCCRG00000079443.1"/>
</dbReference>
<dbReference type="InterPro" id="IPR012337">
    <property type="entry name" value="RNaseH-like_sf"/>
</dbReference>
<dbReference type="SUPFAM" id="SSF56672">
    <property type="entry name" value="DNA/RNA polymerases"/>
    <property type="match status" value="2"/>
</dbReference>
<dbReference type="GO" id="GO:0016787">
    <property type="term" value="F:hydrolase activity"/>
    <property type="evidence" value="ECO:0007669"/>
    <property type="project" value="UniProtKB-KW"/>
</dbReference>
<dbReference type="Pfam" id="PF17921">
    <property type="entry name" value="Integrase_H2C2"/>
    <property type="match status" value="1"/>
</dbReference>
<evidence type="ECO:0000259" key="8">
    <source>
        <dbReference type="PROSITE" id="PS50994"/>
    </source>
</evidence>
<keyword evidence="6" id="KW-0695">RNA-directed DNA polymerase</keyword>
<accession>A0A9J7Z8R7</accession>
<name>A0A9J7Z8R7_CYPCA</name>
<reference evidence="9" key="2">
    <citation type="submission" date="2025-09" db="UniProtKB">
        <authorList>
            <consortium name="Ensembl"/>
        </authorList>
    </citation>
    <scope>IDENTIFICATION</scope>
</reference>
<dbReference type="InterPro" id="IPR001584">
    <property type="entry name" value="Integrase_cat-core"/>
</dbReference>
<dbReference type="AlphaFoldDB" id="A0A9J7Z8R7"/>
<evidence type="ECO:0000256" key="2">
    <source>
        <dbReference type="ARBA" id="ARBA00022695"/>
    </source>
</evidence>
<dbReference type="Gene3D" id="1.10.340.70">
    <property type="match status" value="1"/>
</dbReference>
<dbReference type="GO" id="GO:0003964">
    <property type="term" value="F:RNA-directed DNA polymerase activity"/>
    <property type="evidence" value="ECO:0007669"/>
    <property type="project" value="UniProtKB-KW"/>
</dbReference>
<dbReference type="FunFam" id="3.30.70.270:FF:000020">
    <property type="entry name" value="Transposon Tf2-6 polyprotein-like Protein"/>
    <property type="match status" value="1"/>
</dbReference>
<dbReference type="InterPro" id="IPR054465">
    <property type="entry name" value="Integrase_p58-like_C"/>
</dbReference>
<dbReference type="GO" id="GO:0004519">
    <property type="term" value="F:endonuclease activity"/>
    <property type="evidence" value="ECO:0007669"/>
    <property type="project" value="UniProtKB-KW"/>
</dbReference>
<dbReference type="InterPro" id="IPR050951">
    <property type="entry name" value="Retrovirus_Pol_polyprotein"/>
</dbReference>
<evidence type="ECO:0000313" key="10">
    <source>
        <dbReference type="Proteomes" id="UP001108240"/>
    </source>
</evidence>
<protein>
    <recommendedName>
        <fullName evidence="7">Gypsy retrotransposon integrase-like protein 1</fullName>
    </recommendedName>
</protein>
<dbReference type="FunFam" id="3.10.20.370:FF:000001">
    <property type="entry name" value="Retrovirus-related Pol polyprotein from transposon 17.6-like protein"/>
    <property type="match status" value="1"/>
</dbReference>
<dbReference type="InterPro" id="IPR043502">
    <property type="entry name" value="DNA/RNA_pol_sf"/>
</dbReference>
<evidence type="ECO:0000256" key="3">
    <source>
        <dbReference type="ARBA" id="ARBA00022722"/>
    </source>
</evidence>
<dbReference type="Pfam" id="PF00665">
    <property type="entry name" value="rve"/>
    <property type="match status" value="1"/>
</dbReference>
<dbReference type="InterPro" id="IPR041373">
    <property type="entry name" value="RT_RNaseH"/>
</dbReference>
<dbReference type="PANTHER" id="PTHR37984">
    <property type="entry name" value="PROTEIN CBG26694"/>
    <property type="match status" value="1"/>
</dbReference>
<dbReference type="PANTHER" id="PTHR37984:SF15">
    <property type="entry name" value="INTEGRASE CATALYTIC DOMAIN-CONTAINING PROTEIN"/>
    <property type="match status" value="1"/>
</dbReference>
<dbReference type="Pfam" id="PF17917">
    <property type="entry name" value="RT_RNaseH"/>
    <property type="match status" value="1"/>
</dbReference>
<dbReference type="Pfam" id="PF22938">
    <property type="entry name" value="Integrase_p58_C"/>
    <property type="match status" value="1"/>
</dbReference>
<dbReference type="InterPro" id="IPR043128">
    <property type="entry name" value="Rev_trsase/Diguanyl_cyclase"/>
</dbReference>
<dbReference type="Gene3D" id="3.30.70.270">
    <property type="match status" value="1"/>
</dbReference>
<evidence type="ECO:0000256" key="4">
    <source>
        <dbReference type="ARBA" id="ARBA00022759"/>
    </source>
</evidence>
<evidence type="ECO:0000256" key="6">
    <source>
        <dbReference type="ARBA" id="ARBA00022918"/>
    </source>
</evidence>
<keyword evidence="2" id="KW-0548">Nucleotidyltransferase</keyword>
<dbReference type="PROSITE" id="PS50994">
    <property type="entry name" value="INTEGRASE"/>
    <property type="match status" value="1"/>
</dbReference>